<organism evidence="3 4">
    <name type="scientific">Paenibacillus agricola</name>
    <dbReference type="NCBI Taxonomy" id="2716264"/>
    <lineage>
        <taxon>Bacteria</taxon>
        <taxon>Bacillati</taxon>
        <taxon>Bacillota</taxon>
        <taxon>Bacilli</taxon>
        <taxon>Bacillales</taxon>
        <taxon>Paenibacillaceae</taxon>
        <taxon>Paenibacillus</taxon>
    </lineage>
</organism>
<protein>
    <submittedName>
        <fullName evidence="3">Glycosyltransferase</fullName>
    </submittedName>
</protein>
<dbReference type="Gene3D" id="3.40.50.2000">
    <property type="entry name" value="Glycogen Phosphorylase B"/>
    <property type="match status" value="2"/>
</dbReference>
<name>A0ABX0J4X4_9BACL</name>
<evidence type="ECO:0000313" key="3">
    <source>
        <dbReference type="EMBL" id="NHN30199.1"/>
    </source>
</evidence>
<evidence type="ECO:0000259" key="1">
    <source>
        <dbReference type="Pfam" id="PF00534"/>
    </source>
</evidence>
<keyword evidence="4" id="KW-1185">Reference proteome</keyword>
<evidence type="ECO:0000259" key="2">
    <source>
        <dbReference type="Pfam" id="PF13439"/>
    </source>
</evidence>
<feature type="domain" description="Glycosyltransferase subfamily 4-like N-terminal" evidence="2">
    <location>
        <begin position="43"/>
        <end position="158"/>
    </location>
</feature>
<dbReference type="EMBL" id="JAAOIW010000003">
    <property type="protein sequence ID" value="NHN30199.1"/>
    <property type="molecule type" value="Genomic_DNA"/>
</dbReference>
<dbReference type="Pfam" id="PF00534">
    <property type="entry name" value="Glycos_transf_1"/>
    <property type="match status" value="1"/>
</dbReference>
<dbReference type="SUPFAM" id="SSF53756">
    <property type="entry name" value="UDP-Glycosyltransferase/glycogen phosphorylase"/>
    <property type="match status" value="1"/>
</dbReference>
<proteinExistence type="predicted"/>
<dbReference type="Proteomes" id="UP001165962">
    <property type="component" value="Unassembled WGS sequence"/>
</dbReference>
<gene>
    <name evidence="3" type="ORF">G9U52_10175</name>
</gene>
<dbReference type="InterPro" id="IPR001296">
    <property type="entry name" value="Glyco_trans_1"/>
</dbReference>
<comment type="caution">
    <text evidence="3">The sequence shown here is derived from an EMBL/GenBank/DDBJ whole genome shotgun (WGS) entry which is preliminary data.</text>
</comment>
<dbReference type="Pfam" id="PF13439">
    <property type="entry name" value="Glyco_transf_4"/>
    <property type="match status" value="1"/>
</dbReference>
<sequence length="359" mass="41799">MKKIAFVRTRYLPPSETFIYEELKNIKSFKPIVFARKKMNLKRFPFPRIKKLPRGLGAIARAFKKRKIKLIHARFGNAGVRLMNVKRRLRIPMLTSFHGFDLPTKRNRRKSYHRRLPMLFRKGDKFTVPSHHMKRKLIRWGCPRRKIKIMYSGINLKRFFYTERAPKINANVIISVGRLHKKKGFHYLIRAFKKVHNQYPSSRLIIVGEGKQRRELKRLISSLKLKKHVRLRGLVAHSQMAALLRKADIFCLPSVTTIEGNQEGIPNAIKEAMATGLPIVSTRHGGIPELVTNGQQGLLVRERDVKGLARKLKQLVGNPSLRKKMGRKGSSKIVRNFNSAKQVRKLESIYRQLIRKGRR</sequence>
<dbReference type="PANTHER" id="PTHR45947:SF3">
    <property type="entry name" value="SULFOQUINOVOSYL TRANSFERASE SQD2"/>
    <property type="match status" value="1"/>
</dbReference>
<evidence type="ECO:0000313" key="4">
    <source>
        <dbReference type="Proteomes" id="UP001165962"/>
    </source>
</evidence>
<dbReference type="InterPro" id="IPR050194">
    <property type="entry name" value="Glycosyltransferase_grp1"/>
</dbReference>
<accession>A0ABX0J4X4</accession>
<reference evidence="3" key="1">
    <citation type="submission" date="2020-03" db="EMBL/GenBank/DDBJ databases">
        <title>Draft sequencing of Paenibacilllus sp. S3N08.</title>
        <authorList>
            <person name="Kim D.-U."/>
        </authorList>
    </citation>
    <scope>NUCLEOTIDE SEQUENCE</scope>
    <source>
        <strain evidence="3">S3N08</strain>
    </source>
</reference>
<dbReference type="RefSeq" id="WP_166148958.1">
    <property type="nucleotide sequence ID" value="NZ_JAAOIW010000003.1"/>
</dbReference>
<dbReference type="PANTHER" id="PTHR45947">
    <property type="entry name" value="SULFOQUINOVOSYL TRANSFERASE SQD2"/>
    <property type="match status" value="1"/>
</dbReference>
<dbReference type="InterPro" id="IPR028098">
    <property type="entry name" value="Glyco_trans_4-like_N"/>
</dbReference>
<feature type="domain" description="Glycosyl transferase family 1" evidence="1">
    <location>
        <begin position="169"/>
        <end position="329"/>
    </location>
</feature>